<keyword evidence="2" id="KW-1185">Reference proteome</keyword>
<dbReference type="EMBL" id="CP001230">
    <property type="protein sequence ID" value="ACO03124.1"/>
    <property type="molecule type" value="Genomic_DNA"/>
</dbReference>
<dbReference type="RefSeq" id="WP_012675363.1">
    <property type="nucleotide sequence ID" value="NC_012440.1"/>
</dbReference>
<dbReference type="PaxDb" id="123214-PERMA_0704"/>
<evidence type="ECO:0000313" key="1">
    <source>
        <dbReference type="EMBL" id="ACO03124.1"/>
    </source>
</evidence>
<dbReference type="Proteomes" id="UP000001366">
    <property type="component" value="Chromosome"/>
</dbReference>
<evidence type="ECO:0000313" key="2">
    <source>
        <dbReference type="Proteomes" id="UP000001366"/>
    </source>
</evidence>
<name>C0QP97_PERMH</name>
<proteinExistence type="predicted"/>
<gene>
    <name evidence="1" type="ordered locus">PERMA_0704</name>
</gene>
<dbReference type="AlphaFoldDB" id="C0QP97"/>
<dbReference type="HOGENOM" id="CLU_2247491_0_0_0"/>
<protein>
    <submittedName>
        <fullName evidence="1">Uncharacterized protein</fullName>
    </submittedName>
</protein>
<accession>C0QP97</accession>
<dbReference type="STRING" id="123214.PERMA_0704"/>
<organism evidence="1 2">
    <name type="scientific">Persephonella marina (strain DSM 14350 / EX-H1)</name>
    <dbReference type="NCBI Taxonomy" id="123214"/>
    <lineage>
        <taxon>Bacteria</taxon>
        <taxon>Pseudomonadati</taxon>
        <taxon>Aquificota</taxon>
        <taxon>Aquificia</taxon>
        <taxon>Aquificales</taxon>
        <taxon>Hydrogenothermaceae</taxon>
        <taxon>Persephonella</taxon>
    </lineage>
</organism>
<dbReference type="KEGG" id="pmx:PERMA_0704"/>
<reference evidence="1 2" key="1">
    <citation type="journal article" date="2009" name="J. Bacteriol.">
        <title>Complete and draft genome sequences of six members of the Aquificales.</title>
        <authorList>
            <person name="Reysenbach A.L."/>
            <person name="Hamamura N."/>
            <person name="Podar M."/>
            <person name="Griffiths E."/>
            <person name="Ferreira S."/>
            <person name="Hochstein R."/>
            <person name="Heidelberg J."/>
            <person name="Johnson J."/>
            <person name="Mead D."/>
            <person name="Pohorille A."/>
            <person name="Sarmiento M."/>
            <person name="Schweighofer K."/>
            <person name="Seshadri R."/>
            <person name="Voytek M.A."/>
        </authorList>
    </citation>
    <scope>NUCLEOTIDE SEQUENCE [LARGE SCALE GENOMIC DNA]</scope>
    <source>
        <strain evidence="2">DSM 14350 / EX-H1</strain>
    </source>
</reference>
<sequence length="104" mass="12014">MKKIDDLQVFVKDVVSKEYPSFKDGCVMVYQLGKDHLLLELFDKNENKAGEIILNLKSEKLYKDGRGYRVKIEGTPKGMIRYYLQEGNRKLEGKAEGLHPCLTF</sequence>
<dbReference type="OrthoDB" id="14281at2"/>